<protein>
    <submittedName>
        <fullName evidence="1">21814_t:CDS:1</fullName>
    </submittedName>
</protein>
<dbReference type="EMBL" id="CAJVQB010097500">
    <property type="protein sequence ID" value="CAG8849687.1"/>
    <property type="molecule type" value="Genomic_DNA"/>
</dbReference>
<gene>
    <name evidence="1" type="ORF">GMARGA_LOCUS39831</name>
</gene>
<dbReference type="Proteomes" id="UP000789901">
    <property type="component" value="Unassembled WGS sequence"/>
</dbReference>
<proteinExistence type="predicted"/>
<sequence>VAACDSAQLKVNRLTNGLVLTFGAERSARLGQCKPLLGEDGLRKLRMKSHELVINKREDPVVKFIHDVFHVIVTRKLSVFFSIEGEKS</sequence>
<comment type="caution">
    <text evidence="1">The sequence shown here is derived from an EMBL/GenBank/DDBJ whole genome shotgun (WGS) entry which is preliminary data.</text>
</comment>
<evidence type="ECO:0000313" key="2">
    <source>
        <dbReference type="Proteomes" id="UP000789901"/>
    </source>
</evidence>
<organism evidence="1 2">
    <name type="scientific">Gigaspora margarita</name>
    <dbReference type="NCBI Taxonomy" id="4874"/>
    <lineage>
        <taxon>Eukaryota</taxon>
        <taxon>Fungi</taxon>
        <taxon>Fungi incertae sedis</taxon>
        <taxon>Mucoromycota</taxon>
        <taxon>Glomeromycotina</taxon>
        <taxon>Glomeromycetes</taxon>
        <taxon>Diversisporales</taxon>
        <taxon>Gigasporaceae</taxon>
        <taxon>Gigaspora</taxon>
    </lineage>
</organism>
<accession>A0ABN7X8L1</accession>
<keyword evidence="2" id="KW-1185">Reference proteome</keyword>
<name>A0ABN7X8L1_GIGMA</name>
<evidence type="ECO:0000313" key="1">
    <source>
        <dbReference type="EMBL" id="CAG8849687.1"/>
    </source>
</evidence>
<reference evidence="1 2" key="1">
    <citation type="submission" date="2021-06" db="EMBL/GenBank/DDBJ databases">
        <authorList>
            <person name="Kallberg Y."/>
            <person name="Tangrot J."/>
            <person name="Rosling A."/>
        </authorList>
    </citation>
    <scope>NUCLEOTIDE SEQUENCE [LARGE SCALE GENOMIC DNA]</scope>
    <source>
        <strain evidence="1 2">120-4 pot B 10/14</strain>
    </source>
</reference>
<feature type="non-terminal residue" evidence="1">
    <location>
        <position position="1"/>
    </location>
</feature>